<protein>
    <submittedName>
        <fullName evidence="1">Uncharacterized protein</fullName>
    </submittedName>
</protein>
<organism evidence="1">
    <name type="scientific">gut metagenome</name>
    <dbReference type="NCBI Taxonomy" id="749906"/>
    <lineage>
        <taxon>unclassified sequences</taxon>
        <taxon>metagenomes</taxon>
        <taxon>organismal metagenomes</taxon>
    </lineage>
</organism>
<sequence length="22" mass="2606">LVAAVPEVQRAAEYFRKNKRIF</sequence>
<dbReference type="EMBL" id="AMCI01002344">
    <property type="protein sequence ID" value="EJX02974.1"/>
    <property type="molecule type" value="Genomic_DNA"/>
</dbReference>
<feature type="non-terminal residue" evidence="1">
    <location>
        <position position="1"/>
    </location>
</feature>
<proteinExistence type="predicted"/>
<comment type="caution">
    <text evidence="1">The sequence shown here is derived from an EMBL/GenBank/DDBJ whole genome shotgun (WGS) entry which is preliminary data.</text>
</comment>
<evidence type="ECO:0000313" key="1">
    <source>
        <dbReference type="EMBL" id="EJX02974.1"/>
    </source>
</evidence>
<gene>
    <name evidence="1" type="ORF">EVA_08920</name>
</gene>
<dbReference type="AlphaFoldDB" id="J9G7X4"/>
<reference evidence="1" key="1">
    <citation type="journal article" date="2012" name="PLoS ONE">
        <title>Gene sets for utilization of primary and secondary nutrition supplies in the distal gut of endangered iberian lynx.</title>
        <authorList>
            <person name="Alcaide M."/>
            <person name="Messina E."/>
            <person name="Richter M."/>
            <person name="Bargiela R."/>
            <person name="Peplies J."/>
            <person name="Huws S.A."/>
            <person name="Newbold C.J."/>
            <person name="Golyshin P.N."/>
            <person name="Simon M.A."/>
            <person name="Lopez G."/>
            <person name="Yakimov M.M."/>
            <person name="Ferrer M."/>
        </authorList>
    </citation>
    <scope>NUCLEOTIDE SEQUENCE</scope>
</reference>
<name>J9G7X4_9ZZZZ</name>
<accession>J9G7X4</accession>